<dbReference type="OrthoDB" id="1098628at2"/>
<evidence type="ECO:0000256" key="1">
    <source>
        <dbReference type="ARBA" id="ARBA00008857"/>
    </source>
</evidence>
<dbReference type="Gene3D" id="1.10.150.130">
    <property type="match status" value="1"/>
</dbReference>
<keyword evidence="3" id="KW-0233">DNA recombination</keyword>
<evidence type="ECO:0000313" key="6">
    <source>
        <dbReference type="Proteomes" id="UP000198596"/>
    </source>
</evidence>
<protein>
    <submittedName>
        <fullName evidence="5">Site-specific recombinase XerD</fullName>
    </submittedName>
</protein>
<dbReference type="RefSeq" id="WP_091206365.1">
    <property type="nucleotide sequence ID" value="NZ_FONQ01000012.1"/>
</dbReference>
<dbReference type="InterPro" id="IPR010998">
    <property type="entry name" value="Integrase_recombinase_N"/>
</dbReference>
<dbReference type="CDD" id="cd01185">
    <property type="entry name" value="INTN1_C_like"/>
    <property type="match status" value="1"/>
</dbReference>
<dbReference type="InterPro" id="IPR035386">
    <property type="entry name" value="Arm-DNA-bind_5"/>
</dbReference>
<dbReference type="Gene3D" id="1.10.443.10">
    <property type="entry name" value="Intergrase catalytic core"/>
    <property type="match status" value="1"/>
</dbReference>
<evidence type="ECO:0000313" key="5">
    <source>
        <dbReference type="EMBL" id="SFF22715.1"/>
    </source>
</evidence>
<dbReference type="Pfam" id="PF13102">
    <property type="entry name" value="Phage_int_SAM_5"/>
    <property type="match status" value="1"/>
</dbReference>
<dbReference type="InterPro" id="IPR025269">
    <property type="entry name" value="SAM-like_dom"/>
</dbReference>
<dbReference type="InterPro" id="IPR002104">
    <property type="entry name" value="Integrase_catalytic"/>
</dbReference>
<dbReference type="EMBL" id="FONQ01000012">
    <property type="protein sequence ID" value="SFF22715.1"/>
    <property type="molecule type" value="Genomic_DNA"/>
</dbReference>
<sequence length="406" mass="47403">MIKTFFYLKTDKQNSERESPIYAKIKLQGKSTTLSTGKFISRERWEFTNKLRNKLRLNSEVNCKIAIDLLENKIESIYFELTRHNPNTSLSDIKNNLNGKSTKSGEYDVLKLFKNHNEYFKKKSEVGERSKASLQKYNRAKDLLFNFIKIKHGKTSFDINDIDNEFIYNLEYFLKYDSSFNSKLGISHNSVVKYFQCFKTVCMFGIKRNIITNNPFLCYDEKLIISDAVFLTKDELARIEAKEFSSERLNKVKDIFLFSCYTSYAPIDVENLTKKNIIKDNNGEYWIVTNRAKTKIKSNVPVLPPVQRIIDKYANLDSDKLLPRISNQKINEYLKEIADLCRIDKKLTHYVARHTFATTVTLGNGVRIENVSKMMGHTRITMTQHYAKVLDTNVMKDMDKLKTKFA</sequence>
<dbReference type="PROSITE" id="PS51898">
    <property type="entry name" value="TYR_RECOMBINASE"/>
    <property type="match status" value="1"/>
</dbReference>
<dbReference type="GO" id="GO:0003677">
    <property type="term" value="F:DNA binding"/>
    <property type="evidence" value="ECO:0007669"/>
    <property type="project" value="UniProtKB-KW"/>
</dbReference>
<accession>A0A1I2GY87</accession>
<dbReference type="Pfam" id="PF00589">
    <property type="entry name" value="Phage_integrase"/>
    <property type="match status" value="1"/>
</dbReference>
<dbReference type="PANTHER" id="PTHR30349">
    <property type="entry name" value="PHAGE INTEGRASE-RELATED"/>
    <property type="match status" value="1"/>
</dbReference>
<proteinExistence type="inferred from homology"/>
<dbReference type="AlphaFoldDB" id="A0A1I2GY87"/>
<evidence type="ECO:0000256" key="3">
    <source>
        <dbReference type="ARBA" id="ARBA00023172"/>
    </source>
</evidence>
<dbReference type="STRING" id="935223.SAMN04488131_1125"/>
<feature type="domain" description="Tyr recombinase" evidence="4">
    <location>
        <begin position="226"/>
        <end position="400"/>
    </location>
</feature>
<dbReference type="InterPro" id="IPR011010">
    <property type="entry name" value="DNA_brk_join_enz"/>
</dbReference>
<gene>
    <name evidence="5" type="ORF">SAMN04488131_1125</name>
</gene>
<dbReference type="Pfam" id="PF17293">
    <property type="entry name" value="Arm-DNA-bind_5"/>
    <property type="match status" value="1"/>
</dbReference>
<dbReference type="InterPro" id="IPR013762">
    <property type="entry name" value="Integrase-like_cat_sf"/>
</dbReference>
<dbReference type="Proteomes" id="UP000198596">
    <property type="component" value="Unassembled WGS sequence"/>
</dbReference>
<dbReference type="SUPFAM" id="SSF56349">
    <property type="entry name" value="DNA breaking-rejoining enzymes"/>
    <property type="match status" value="1"/>
</dbReference>
<organism evidence="5 6">
    <name type="scientific">Flavobacterium xueshanense</name>
    <dbReference type="NCBI Taxonomy" id="935223"/>
    <lineage>
        <taxon>Bacteria</taxon>
        <taxon>Pseudomonadati</taxon>
        <taxon>Bacteroidota</taxon>
        <taxon>Flavobacteriia</taxon>
        <taxon>Flavobacteriales</taxon>
        <taxon>Flavobacteriaceae</taxon>
        <taxon>Flavobacterium</taxon>
    </lineage>
</organism>
<dbReference type="InterPro" id="IPR050090">
    <property type="entry name" value="Tyrosine_recombinase_XerCD"/>
</dbReference>
<name>A0A1I2GY87_9FLAO</name>
<comment type="similarity">
    <text evidence="1">Belongs to the 'phage' integrase family.</text>
</comment>
<evidence type="ECO:0000259" key="4">
    <source>
        <dbReference type="PROSITE" id="PS51898"/>
    </source>
</evidence>
<dbReference type="PANTHER" id="PTHR30349:SF64">
    <property type="entry name" value="PROPHAGE INTEGRASE INTD-RELATED"/>
    <property type="match status" value="1"/>
</dbReference>
<dbReference type="GO" id="GO:0006310">
    <property type="term" value="P:DNA recombination"/>
    <property type="evidence" value="ECO:0007669"/>
    <property type="project" value="UniProtKB-KW"/>
</dbReference>
<keyword evidence="2" id="KW-0238">DNA-binding</keyword>
<keyword evidence="6" id="KW-1185">Reference proteome</keyword>
<dbReference type="GO" id="GO:0015074">
    <property type="term" value="P:DNA integration"/>
    <property type="evidence" value="ECO:0007669"/>
    <property type="project" value="InterPro"/>
</dbReference>
<reference evidence="6" key="1">
    <citation type="submission" date="2016-10" db="EMBL/GenBank/DDBJ databases">
        <authorList>
            <person name="Varghese N."/>
            <person name="Submissions S."/>
        </authorList>
    </citation>
    <scope>NUCLEOTIDE SEQUENCE [LARGE SCALE GENOMIC DNA]</scope>
    <source>
        <strain evidence="6">CGMCC 1.9227</strain>
    </source>
</reference>
<evidence type="ECO:0000256" key="2">
    <source>
        <dbReference type="ARBA" id="ARBA00023125"/>
    </source>
</evidence>